<dbReference type="KEGG" id="buy:D8S85_16855"/>
<dbReference type="Pfam" id="PF02687">
    <property type="entry name" value="FtsX"/>
    <property type="match status" value="1"/>
</dbReference>
<protein>
    <recommendedName>
        <fullName evidence="3 10">Cell division protein FtsX</fullName>
    </recommendedName>
</protein>
<dbReference type="PANTHER" id="PTHR47755:SF1">
    <property type="entry name" value="CELL DIVISION PROTEIN FTSX"/>
    <property type="match status" value="1"/>
</dbReference>
<dbReference type="InterPro" id="IPR004513">
    <property type="entry name" value="FtsX"/>
</dbReference>
<evidence type="ECO:0000256" key="10">
    <source>
        <dbReference type="PIRNR" id="PIRNR003097"/>
    </source>
</evidence>
<keyword evidence="7 11" id="KW-1133">Transmembrane helix</keyword>
<dbReference type="InterPro" id="IPR040690">
    <property type="entry name" value="FtsX_ECD"/>
</dbReference>
<keyword evidence="8 10" id="KW-0472">Membrane</keyword>
<evidence type="ECO:0000256" key="4">
    <source>
        <dbReference type="ARBA" id="ARBA00022475"/>
    </source>
</evidence>
<dbReference type="Proteomes" id="UP000270673">
    <property type="component" value="Chromosome"/>
</dbReference>
<dbReference type="GO" id="GO:0005886">
    <property type="term" value="C:plasma membrane"/>
    <property type="evidence" value="ECO:0007669"/>
    <property type="project" value="UniProtKB-SubCell"/>
</dbReference>
<evidence type="ECO:0000256" key="1">
    <source>
        <dbReference type="ARBA" id="ARBA00004651"/>
    </source>
</evidence>
<dbReference type="RefSeq" id="WP_106625142.1">
    <property type="nucleotide sequence ID" value="NZ_LT984899.1"/>
</dbReference>
<evidence type="ECO:0000313" key="15">
    <source>
        <dbReference type="Proteomes" id="UP000270673"/>
    </source>
</evidence>
<dbReference type="InterPro" id="IPR003838">
    <property type="entry name" value="ABC3_permease_C"/>
</dbReference>
<dbReference type="OrthoDB" id="9813411at2"/>
<evidence type="ECO:0000256" key="7">
    <source>
        <dbReference type="ARBA" id="ARBA00022989"/>
    </source>
</evidence>
<proteinExistence type="inferred from homology"/>
<dbReference type="Gene3D" id="3.30.70.3040">
    <property type="match status" value="1"/>
</dbReference>
<comment type="similarity">
    <text evidence="2 10">Belongs to the ABC-4 integral membrane protein family. FtsX subfamily.</text>
</comment>
<keyword evidence="9 10" id="KW-0131">Cell cycle</keyword>
<feature type="domain" description="ABC3 transporter permease C-terminal" evidence="12">
    <location>
        <begin position="165"/>
        <end position="281"/>
    </location>
</feature>
<feature type="transmembrane region" description="Helical" evidence="11">
    <location>
        <begin position="191"/>
        <end position="211"/>
    </location>
</feature>
<dbReference type="PANTHER" id="PTHR47755">
    <property type="entry name" value="CELL DIVISION PROTEIN FTSX"/>
    <property type="match status" value="1"/>
</dbReference>
<comment type="subcellular location">
    <subcellularLocation>
        <location evidence="1">Cell membrane</location>
        <topology evidence="1">Multi-pass membrane protein</topology>
    </subcellularLocation>
</comment>
<evidence type="ECO:0000256" key="2">
    <source>
        <dbReference type="ARBA" id="ARBA00007379"/>
    </source>
</evidence>
<evidence type="ECO:0000256" key="3">
    <source>
        <dbReference type="ARBA" id="ARBA00021907"/>
    </source>
</evidence>
<dbReference type="EMBL" id="CP032819">
    <property type="protein sequence ID" value="AZS32090.1"/>
    <property type="molecule type" value="Genomic_DNA"/>
</dbReference>
<dbReference type="GO" id="GO:0051301">
    <property type="term" value="P:cell division"/>
    <property type="evidence" value="ECO:0007669"/>
    <property type="project" value="UniProtKB-KW"/>
</dbReference>
<feature type="transmembrane region" description="Helical" evidence="11">
    <location>
        <begin position="251"/>
        <end position="273"/>
    </location>
</feature>
<keyword evidence="5 10" id="KW-0132">Cell division</keyword>
<feature type="domain" description="FtsX extracellular" evidence="13">
    <location>
        <begin position="51"/>
        <end position="142"/>
    </location>
</feature>
<evidence type="ECO:0000313" key="14">
    <source>
        <dbReference type="EMBL" id="AZS32090.1"/>
    </source>
</evidence>
<reference evidence="14 15" key="1">
    <citation type="submission" date="2018-10" db="EMBL/GenBank/DDBJ databases">
        <title>Butyricimonas faecalis sp. nov., isolated from human faeces and emended description of the genus Butyricimonas.</title>
        <authorList>
            <person name="Le Roy T."/>
            <person name="Van der Smissen P."/>
            <person name="Paquot A."/>
            <person name="Delzenne N."/>
            <person name="Muccioli G."/>
            <person name="Collet J.-F."/>
            <person name="Cani P.D."/>
        </authorList>
    </citation>
    <scope>NUCLEOTIDE SEQUENCE [LARGE SCALE GENOMIC DNA]</scope>
    <source>
        <strain evidence="14 15">H184</strain>
    </source>
</reference>
<feature type="transmembrane region" description="Helical" evidence="11">
    <location>
        <begin position="218"/>
        <end position="236"/>
    </location>
</feature>
<name>A0A3S9VZW2_9BACT</name>
<sequence>MSRTESRKGKSAYFVPTISISLVLIVVGMLVFILLNARVVSDHVKRNIGFAVIVKDNTNEVEIKRVQKILDTQPYVYSSKYITKEQAAKSFKKEMGEDFERILDANPLLPSIEIKLNPAYANSDSLAMIEKGLARFDIIHEVYYQKSMIESINENIRRITIIFLIVGAVLVLISFTLIRNMIHLAVYSQRLLIKTMQLVGATPFFICKPFVYGSMWRGFFGALIANLVLLGAIFFVQENVGNVINIMRQDVILLMVGFVIFSGVVLSFFSAWFSVRRYLRRDLNDLYV</sequence>
<accession>A0A3S9VZW2</accession>
<gene>
    <name evidence="14" type="ORF">D8S85_16855</name>
</gene>
<dbReference type="AlphaFoldDB" id="A0A3S9VZW2"/>
<evidence type="ECO:0000256" key="8">
    <source>
        <dbReference type="ARBA" id="ARBA00023136"/>
    </source>
</evidence>
<keyword evidence="4 10" id="KW-1003">Cell membrane</keyword>
<evidence type="ECO:0000259" key="13">
    <source>
        <dbReference type="Pfam" id="PF18075"/>
    </source>
</evidence>
<feature type="transmembrane region" description="Helical" evidence="11">
    <location>
        <begin position="159"/>
        <end position="179"/>
    </location>
</feature>
<keyword evidence="6 11" id="KW-0812">Transmembrane</keyword>
<dbReference type="Pfam" id="PF18075">
    <property type="entry name" value="FtsX_ECD"/>
    <property type="match status" value="1"/>
</dbReference>
<evidence type="ECO:0000256" key="11">
    <source>
        <dbReference type="SAM" id="Phobius"/>
    </source>
</evidence>
<evidence type="ECO:0000259" key="12">
    <source>
        <dbReference type="Pfam" id="PF02687"/>
    </source>
</evidence>
<evidence type="ECO:0000256" key="5">
    <source>
        <dbReference type="ARBA" id="ARBA00022618"/>
    </source>
</evidence>
<feature type="transmembrane region" description="Helical" evidence="11">
    <location>
        <begin position="12"/>
        <end position="35"/>
    </location>
</feature>
<keyword evidence="15" id="KW-1185">Reference proteome</keyword>
<evidence type="ECO:0000256" key="9">
    <source>
        <dbReference type="ARBA" id="ARBA00023306"/>
    </source>
</evidence>
<dbReference type="PIRSF" id="PIRSF003097">
    <property type="entry name" value="FtsX"/>
    <property type="match status" value="1"/>
</dbReference>
<evidence type="ECO:0000256" key="6">
    <source>
        <dbReference type="ARBA" id="ARBA00022692"/>
    </source>
</evidence>
<organism evidence="14 15">
    <name type="scientific">Butyricimonas faecalis</name>
    <dbReference type="NCBI Taxonomy" id="2093856"/>
    <lineage>
        <taxon>Bacteria</taxon>
        <taxon>Pseudomonadati</taxon>
        <taxon>Bacteroidota</taxon>
        <taxon>Bacteroidia</taxon>
        <taxon>Bacteroidales</taxon>
        <taxon>Odoribacteraceae</taxon>
        <taxon>Butyricimonas</taxon>
    </lineage>
</organism>